<keyword evidence="1" id="KW-0812">Transmembrane</keyword>
<dbReference type="EMBL" id="BAAALS010000029">
    <property type="protein sequence ID" value="GAA1770904.1"/>
    <property type="molecule type" value="Genomic_DNA"/>
</dbReference>
<name>A0ABN2L1G8_9ACTN</name>
<accession>A0ABN2L1G8</accession>
<proteinExistence type="predicted"/>
<dbReference type="NCBIfam" id="TIGR02532">
    <property type="entry name" value="IV_pilin_GFxxxE"/>
    <property type="match status" value="1"/>
</dbReference>
<evidence type="ECO:0000313" key="3">
    <source>
        <dbReference type="Proteomes" id="UP001500655"/>
    </source>
</evidence>
<comment type="caution">
    <text evidence="2">The sequence shown here is derived from an EMBL/GenBank/DDBJ whole genome shotgun (WGS) entry which is preliminary data.</text>
</comment>
<feature type="transmembrane region" description="Helical" evidence="1">
    <location>
        <begin position="20"/>
        <end position="40"/>
    </location>
</feature>
<keyword evidence="1" id="KW-0472">Membrane</keyword>
<organism evidence="2 3">
    <name type="scientific">Luedemannella helvata</name>
    <dbReference type="NCBI Taxonomy" id="349315"/>
    <lineage>
        <taxon>Bacteria</taxon>
        <taxon>Bacillati</taxon>
        <taxon>Actinomycetota</taxon>
        <taxon>Actinomycetes</taxon>
        <taxon>Micromonosporales</taxon>
        <taxon>Micromonosporaceae</taxon>
        <taxon>Luedemannella</taxon>
    </lineage>
</organism>
<keyword evidence="1" id="KW-1133">Transmembrane helix</keyword>
<gene>
    <name evidence="2" type="ORF">GCM10009681_47960</name>
</gene>
<dbReference type="Pfam" id="PF07963">
    <property type="entry name" value="N_methyl"/>
    <property type="match status" value="1"/>
</dbReference>
<protein>
    <submittedName>
        <fullName evidence="2">Prepilin-type N-terminal cleavage/methylation domain-containing protein</fullName>
    </submittedName>
</protein>
<dbReference type="RefSeq" id="WP_344086312.1">
    <property type="nucleotide sequence ID" value="NZ_BAAALS010000029.1"/>
</dbReference>
<dbReference type="Proteomes" id="UP001500655">
    <property type="component" value="Unassembled WGS sequence"/>
</dbReference>
<reference evidence="2 3" key="1">
    <citation type="journal article" date="2019" name="Int. J. Syst. Evol. Microbiol.">
        <title>The Global Catalogue of Microorganisms (GCM) 10K type strain sequencing project: providing services to taxonomists for standard genome sequencing and annotation.</title>
        <authorList>
            <consortium name="The Broad Institute Genomics Platform"/>
            <consortium name="The Broad Institute Genome Sequencing Center for Infectious Disease"/>
            <person name="Wu L."/>
            <person name="Ma J."/>
        </authorList>
    </citation>
    <scope>NUCLEOTIDE SEQUENCE [LARGE SCALE GENOMIC DNA]</scope>
    <source>
        <strain evidence="2 3">JCM 13249</strain>
    </source>
</reference>
<sequence>MLNRDALRDDRGFTLTELLVAIVILGIIIVPLTNGLLAFFKHTDETTGRLSESHDIQIAAAYFAQDVASVGVRDWSATGFPLLASVEVNVAAASGRACGVAGTPAALIRLAWDDPTDASGDPRTVRAAYLVQTVDGETRLRRITCVGASTVPVSDSVLVHNLDSASVCFSAACTTAVPAVPRQINLNLTIKNRATSAPVTVTLVGQRRQT</sequence>
<dbReference type="InterPro" id="IPR012902">
    <property type="entry name" value="N_methyl_site"/>
</dbReference>
<evidence type="ECO:0000256" key="1">
    <source>
        <dbReference type="SAM" id="Phobius"/>
    </source>
</evidence>
<evidence type="ECO:0000313" key="2">
    <source>
        <dbReference type="EMBL" id="GAA1770904.1"/>
    </source>
</evidence>
<keyword evidence="3" id="KW-1185">Reference proteome</keyword>